<proteinExistence type="inferred from homology"/>
<comment type="similarity">
    <text evidence="1 3">Belongs to the BolA/IbaG family.</text>
</comment>
<dbReference type="GO" id="GO:0005829">
    <property type="term" value="C:cytosol"/>
    <property type="evidence" value="ECO:0007669"/>
    <property type="project" value="TreeGrafter"/>
</dbReference>
<dbReference type="SUPFAM" id="SSF82657">
    <property type="entry name" value="BolA-like"/>
    <property type="match status" value="1"/>
</dbReference>
<dbReference type="AlphaFoldDB" id="A0AAV3U6K8"/>
<sequence>MAKVIEPIIEQKLTTGLAPVFLSVDNESHMHNVPPGSESHFKVVVVSDQFQEKRLVQRHQLVYQQLQQELAGGVHALAIHAYTPTEWQEKGLAPNSPQCLGGGGK</sequence>
<name>A0AAV3U6K8_9ALTE</name>
<dbReference type="Proteomes" id="UP001409585">
    <property type="component" value="Unassembled WGS sequence"/>
</dbReference>
<dbReference type="GO" id="GO:0006351">
    <property type="term" value="P:DNA-templated transcription"/>
    <property type="evidence" value="ECO:0007669"/>
    <property type="project" value="TreeGrafter"/>
</dbReference>
<dbReference type="Gene3D" id="3.30.300.90">
    <property type="entry name" value="BolA-like"/>
    <property type="match status" value="1"/>
</dbReference>
<gene>
    <name evidence="4" type="primary">bolA</name>
    <name evidence="4" type="ORF">GCM10025791_34860</name>
</gene>
<dbReference type="InterPro" id="IPR002634">
    <property type="entry name" value="BolA"/>
</dbReference>
<accession>A0AAV3U6K8</accession>
<organism evidence="4 5">
    <name type="scientific">Halioxenophilus aromaticivorans</name>
    <dbReference type="NCBI Taxonomy" id="1306992"/>
    <lineage>
        <taxon>Bacteria</taxon>
        <taxon>Pseudomonadati</taxon>
        <taxon>Pseudomonadota</taxon>
        <taxon>Gammaproteobacteria</taxon>
        <taxon>Alteromonadales</taxon>
        <taxon>Alteromonadaceae</taxon>
        <taxon>Halioxenophilus</taxon>
    </lineage>
</organism>
<dbReference type="PIRSF" id="PIRSF003113">
    <property type="entry name" value="BolA"/>
    <property type="match status" value="1"/>
</dbReference>
<evidence type="ECO:0000256" key="1">
    <source>
        <dbReference type="ARBA" id="ARBA00005578"/>
    </source>
</evidence>
<dbReference type="EMBL" id="BAABLX010000029">
    <property type="protein sequence ID" value="GAA4951397.1"/>
    <property type="molecule type" value="Genomic_DNA"/>
</dbReference>
<dbReference type="FunFam" id="3.30.300.90:FF:000001">
    <property type="entry name" value="Transcriptional regulator BolA"/>
    <property type="match status" value="1"/>
</dbReference>
<keyword evidence="5" id="KW-1185">Reference proteome</keyword>
<dbReference type="PANTHER" id="PTHR46229:SF2">
    <property type="entry name" value="BOLA-LIKE PROTEIN 1"/>
    <property type="match status" value="1"/>
</dbReference>
<reference evidence="5" key="1">
    <citation type="journal article" date="2019" name="Int. J. Syst. Evol. Microbiol.">
        <title>The Global Catalogue of Microorganisms (GCM) 10K type strain sequencing project: providing services to taxonomists for standard genome sequencing and annotation.</title>
        <authorList>
            <consortium name="The Broad Institute Genomics Platform"/>
            <consortium name="The Broad Institute Genome Sequencing Center for Infectious Disease"/>
            <person name="Wu L."/>
            <person name="Ma J."/>
        </authorList>
    </citation>
    <scope>NUCLEOTIDE SEQUENCE [LARGE SCALE GENOMIC DNA]</scope>
    <source>
        <strain evidence="5">JCM 19134</strain>
    </source>
</reference>
<evidence type="ECO:0000313" key="5">
    <source>
        <dbReference type="Proteomes" id="UP001409585"/>
    </source>
</evidence>
<evidence type="ECO:0000256" key="3">
    <source>
        <dbReference type="RuleBase" id="RU003860"/>
    </source>
</evidence>
<evidence type="ECO:0000256" key="2">
    <source>
        <dbReference type="ARBA" id="ARBA00074073"/>
    </source>
</evidence>
<evidence type="ECO:0000313" key="4">
    <source>
        <dbReference type="EMBL" id="GAA4951397.1"/>
    </source>
</evidence>
<dbReference type="GO" id="GO:1990229">
    <property type="term" value="C:iron-sulfur cluster assembly complex"/>
    <property type="evidence" value="ECO:0007669"/>
    <property type="project" value="UniProtKB-ARBA"/>
</dbReference>
<dbReference type="Pfam" id="PF01722">
    <property type="entry name" value="BolA"/>
    <property type="match status" value="1"/>
</dbReference>
<dbReference type="PANTHER" id="PTHR46229">
    <property type="entry name" value="BOLA TRANSCRIPTION REGULATOR"/>
    <property type="match status" value="1"/>
</dbReference>
<dbReference type="InterPro" id="IPR036065">
    <property type="entry name" value="BolA-like_sf"/>
</dbReference>
<dbReference type="RefSeq" id="WP_345425379.1">
    <property type="nucleotide sequence ID" value="NZ_AP031496.1"/>
</dbReference>
<protein>
    <recommendedName>
        <fullName evidence="2">DNA-binding transcriptional regulator BolA</fullName>
    </recommendedName>
</protein>
<comment type="caution">
    <text evidence="4">The sequence shown here is derived from an EMBL/GenBank/DDBJ whole genome shotgun (WGS) entry which is preliminary data.</text>
</comment>
<dbReference type="InterPro" id="IPR050961">
    <property type="entry name" value="BolA/IbaG_stress_morph_reg"/>
</dbReference>